<dbReference type="Proteomes" id="UP000622317">
    <property type="component" value="Unassembled WGS sequence"/>
</dbReference>
<organism evidence="6 7">
    <name type="scientific">Pelagicoccus enzymogenes</name>
    <dbReference type="NCBI Taxonomy" id="2773457"/>
    <lineage>
        <taxon>Bacteria</taxon>
        <taxon>Pseudomonadati</taxon>
        <taxon>Verrucomicrobiota</taxon>
        <taxon>Opitutia</taxon>
        <taxon>Puniceicoccales</taxon>
        <taxon>Pelagicoccaceae</taxon>
        <taxon>Pelagicoccus</taxon>
    </lineage>
</organism>
<evidence type="ECO:0000256" key="2">
    <source>
        <dbReference type="ARBA" id="ARBA00023125"/>
    </source>
</evidence>
<feature type="DNA-binding region" description="H-T-H motif" evidence="4">
    <location>
        <begin position="36"/>
        <end position="55"/>
    </location>
</feature>
<dbReference type="EMBL" id="JACYFG010000009">
    <property type="protein sequence ID" value="MBD5779577.1"/>
    <property type="molecule type" value="Genomic_DNA"/>
</dbReference>
<keyword evidence="2 4" id="KW-0238">DNA-binding</keyword>
<feature type="domain" description="HTH tetR-type" evidence="5">
    <location>
        <begin position="15"/>
        <end position="73"/>
    </location>
</feature>
<dbReference type="Pfam" id="PF00440">
    <property type="entry name" value="TetR_N"/>
    <property type="match status" value="1"/>
</dbReference>
<dbReference type="RefSeq" id="WP_191616715.1">
    <property type="nucleotide sequence ID" value="NZ_JACYFG010000009.1"/>
</dbReference>
<evidence type="ECO:0000259" key="5">
    <source>
        <dbReference type="PROSITE" id="PS50977"/>
    </source>
</evidence>
<protein>
    <submittedName>
        <fullName evidence="6">TetR/AcrR family transcriptional regulator</fullName>
    </submittedName>
</protein>
<dbReference type="GO" id="GO:0003700">
    <property type="term" value="F:DNA-binding transcription factor activity"/>
    <property type="evidence" value="ECO:0007669"/>
    <property type="project" value="TreeGrafter"/>
</dbReference>
<evidence type="ECO:0000256" key="1">
    <source>
        <dbReference type="ARBA" id="ARBA00023015"/>
    </source>
</evidence>
<dbReference type="PANTHER" id="PTHR30055">
    <property type="entry name" value="HTH-TYPE TRANSCRIPTIONAL REGULATOR RUTR"/>
    <property type="match status" value="1"/>
</dbReference>
<dbReference type="PANTHER" id="PTHR30055:SF234">
    <property type="entry name" value="HTH-TYPE TRANSCRIPTIONAL REGULATOR BETI"/>
    <property type="match status" value="1"/>
</dbReference>
<dbReference type="AlphaFoldDB" id="A0A927IEZ3"/>
<dbReference type="InterPro" id="IPR009057">
    <property type="entry name" value="Homeodomain-like_sf"/>
</dbReference>
<evidence type="ECO:0000256" key="4">
    <source>
        <dbReference type="PROSITE-ProRule" id="PRU00335"/>
    </source>
</evidence>
<dbReference type="InterPro" id="IPR050109">
    <property type="entry name" value="HTH-type_TetR-like_transc_reg"/>
</dbReference>
<evidence type="ECO:0000256" key="3">
    <source>
        <dbReference type="ARBA" id="ARBA00023163"/>
    </source>
</evidence>
<proteinExistence type="predicted"/>
<evidence type="ECO:0000313" key="6">
    <source>
        <dbReference type="EMBL" id="MBD5779577.1"/>
    </source>
</evidence>
<evidence type="ECO:0000313" key="7">
    <source>
        <dbReference type="Proteomes" id="UP000622317"/>
    </source>
</evidence>
<sequence>MSTFDLSKGRSKQKLRTRQQLLQATRELLDEGKVPSIEAVAEQAGVSRATAYRYFANTEKLVFEAGLDAAWHSLEFDPSKLHPSDVVQRVMHLHAAMWKNGRETEPAFRRFLGSALAEWVETGGKSDSRGGRRLLLIDIALEPVKEVLEYSEYNMLRHSLAGMLGADMLVSLRDICKLDYEEAERTSRWAVMKLLESAIR</sequence>
<dbReference type="SUPFAM" id="SSF46689">
    <property type="entry name" value="Homeodomain-like"/>
    <property type="match status" value="1"/>
</dbReference>
<keyword evidence="7" id="KW-1185">Reference proteome</keyword>
<gene>
    <name evidence="6" type="ORF">IEN85_08725</name>
</gene>
<comment type="caution">
    <text evidence="6">The sequence shown here is derived from an EMBL/GenBank/DDBJ whole genome shotgun (WGS) entry which is preliminary data.</text>
</comment>
<dbReference type="PROSITE" id="PS50977">
    <property type="entry name" value="HTH_TETR_2"/>
    <property type="match status" value="1"/>
</dbReference>
<accession>A0A927IEZ3</accession>
<keyword evidence="1" id="KW-0805">Transcription regulation</keyword>
<dbReference type="InterPro" id="IPR001647">
    <property type="entry name" value="HTH_TetR"/>
</dbReference>
<name>A0A927IEZ3_9BACT</name>
<dbReference type="Gene3D" id="1.10.357.10">
    <property type="entry name" value="Tetracycline Repressor, domain 2"/>
    <property type="match status" value="1"/>
</dbReference>
<reference evidence="6" key="1">
    <citation type="submission" date="2020-09" db="EMBL/GenBank/DDBJ databases">
        <title>Pelagicoccus enzymogenes sp. nov. with an EPS production, isolated from marine sediment.</title>
        <authorList>
            <person name="Feng X."/>
        </authorList>
    </citation>
    <scope>NUCLEOTIDE SEQUENCE</scope>
    <source>
        <strain evidence="6">NFK12</strain>
    </source>
</reference>
<keyword evidence="3" id="KW-0804">Transcription</keyword>
<dbReference type="GO" id="GO:0000976">
    <property type="term" value="F:transcription cis-regulatory region binding"/>
    <property type="evidence" value="ECO:0007669"/>
    <property type="project" value="TreeGrafter"/>
</dbReference>